<protein>
    <submittedName>
        <fullName evidence="4">FMN reductase</fullName>
    </submittedName>
</protein>
<evidence type="ECO:0000313" key="5">
    <source>
        <dbReference type="Proteomes" id="UP000032250"/>
    </source>
</evidence>
<evidence type="ECO:0000256" key="2">
    <source>
        <dbReference type="ARBA" id="ARBA00022643"/>
    </source>
</evidence>
<dbReference type="HOGENOM" id="CLU_050993_3_3_9"/>
<accession>A0A0D0ZSP0</accession>
<gene>
    <name evidence="4" type="ORF">N495_18725</name>
</gene>
<dbReference type="EMBL" id="JXSU01000009">
    <property type="protein sequence ID" value="KIS21853.1"/>
    <property type="molecule type" value="Genomic_DNA"/>
</dbReference>
<dbReference type="Pfam" id="PF03358">
    <property type="entry name" value="FMN_red"/>
    <property type="match status" value="1"/>
</dbReference>
<feature type="domain" description="NADPH-dependent FMN reductase-like" evidence="3">
    <location>
        <begin position="1"/>
        <end position="157"/>
    </location>
</feature>
<dbReference type="InterPro" id="IPR005025">
    <property type="entry name" value="FMN_Rdtase-like_dom"/>
</dbReference>
<evidence type="ECO:0000259" key="3">
    <source>
        <dbReference type="Pfam" id="PF03358"/>
    </source>
</evidence>
<evidence type="ECO:0000256" key="1">
    <source>
        <dbReference type="ARBA" id="ARBA00022630"/>
    </source>
</evidence>
<dbReference type="InterPro" id="IPR029039">
    <property type="entry name" value="Flavoprotein-like_sf"/>
</dbReference>
<dbReference type="InterPro" id="IPR051796">
    <property type="entry name" value="ISF_SsuE-like"/>
</dbReference>
<dbReference type="PATRIC" id="fig|1379739.3.peg.4111"/>
<reference evidence="4 5" key="1">
    <citation type="submission" date="2014-06" db="EMBL/GenBank/DDBJ databases">
        <title>Genome characterization of distinct group I Clostridium botulinum lineages.</title>
        <authorList>
            <person name="Giordani F."/>
            <person name="Anselmo A."/>
            <person name="Fillo S."/>
            <person name="Palozzi A.M."/>
            <person name="Fortunato A."/>
            <person name="Gentile B."/>
            <person name="Ciammaruconi A."/>
            <person name="Anniballi F."/>
            <person name="De Medici D."/>
            <person name="Lista F."/>
        </authorList>
    </citation>
    <scope>NUCLEOTIDE SEQUENCE [LARGE SCALE GENOMIC DNA]</scope>
    <source>
        <strain evidence="4 5">B2 450</strain>
    </source>
</reference>
<dbReference type="Proteomes" id="UP000032250">
    <property type="component" value="Unassembled WGS sequence"/>
</dbReference>
<keyword evidence="1" id="KW-0285">Flavoprotein</keyword>
<sequence>MKVVVFNGSPNKEGNTYHAIKIVVDELEKEGIETEIIHVGNKSIRGCIACGYCTKNKNGKCAITTDPVNDWIEKMKDADGIILGSPVHYSAIAGTMKSFLDRAFHVADAHDSMLRHKVGVAVVAVRRAGGIPTFNQLNNYINHSEMLIPTSNYWNIINGRLPGEAMQDEEGIQIMRILGKNMAWLMKLVENEQGVIKKPEREEKIFTNFIR</sequence>
<dbReference type="Gene3D" id="3.40.50.360">
    <property type="match status" value="1"/>
</dbReference>
<name>A0A0D0ZSP0_CLOBO</name>
<keyword evidence="2" id="KW-0288">FMN</keyword>
<proteinExistence type="predicted"/>
<dbReference type="PANTHER" id="PTHR43278">
    <property type="entry name" value="NAD(P)H-DEPENDENT FMN-CONTAINING OXIDOREDUCTASE YWQN-RELATED"/>
    <property type="match status" value="1"/>
</dbReference>
<dbReference type="RefSeq" id="WP_003488173.1">
    <property type="nucleotide sequence ID" value="NZ_JXSU01000009.1"/>
</dbReference>
<dbReference type="OrthoDB" id="9790975at2"/>
<dbReference type="GO" id="GO:0016491">
    <property type="term" value="F:oxidoreductase activity"/>
    <property type="evidence" value="ECO:0007669"/>
    <property type="project" value="InterPro"/>
</dbReference>
<dbReference type="AlphaFoldDB" id="A0A0D0ZSP0"/>
<dbReference type="PANTHER" id="PTHR43278:SF4">
    <property type="entry name" value="NAD(P)H-DEPENDENT FMN-CONTAINING OXIDOREDUCTASE YWQN-RELATED"/>
    <property type="match status" value="1"/>
</dbReference>
<evidence type="ECO:0000313" key="4">
    <source>
        <dbReference type="EMBL" id="KIS21853.1"/>
    </source>
</evidence>
<organism evidence="4 5">
    <name type="scientific">Clostridium botulinum B2 450</name>
    <dbReference type="NCBI Taxonomy" id="1379739"/>
    <lineage>
        <taxon>Bacteria</taxon>
        <taxon>Bacillati</taxon>
        <taxon>Bacillota</taxon>
        <taxon>Clostridia</taxon>
        <taxon>Eubacteriales</taxon>
        <taxon>Clostridiaceae</taxon>
        <taxon>Clostridium</taxon>
    </lineage>
</organism>
<dbReference type="SUPFAM" id="SSF52218">
    <property type="entry name" value="Flavoproteins"/>
    <property type="match status" value="1"/>
</dbReference>
<comment type="caution">
    <text evidence="4">The sequence shown here is derived from an EMBL/GenBank/DDBJ whole genome shotgun (WGS) entry which is preliminary data.</text>
</comment>